<dbReference type="Proteomes" id="UP001497493">
    <property type="component" value="Chromosome"/>
</dbReference>
<evidence type="ECO:0000313" key="21">
    <source>
        <dbReference type="Proteomes" id="UP001497493"/>
    </source>
</evidence>
<name>A0ABM9NHB1_9GAMM</name>
<dbReference type="SMART" id="SM00387">
    <property type="entry name" value="HATPase_c"/>
    <property type="match status" value="1"/>
</dbReference>
<dbReference type="InterPro" id="IPR003594">
    <property type="entry name" value="HATPase_dom"/>
</dbReference>
<dbReference type="InterPro" id="IPR005467">
    <property type="entry name" value="His_kinase_dom"/>
</dbReference>
<comment type="subcellular location">
    <subcellularLocation>
        <location evidence="2">Cell membrane</location>
        <topology evidence="2">Multi-pass membrane protein</topology>
    </subcellularLocation>
</comment>
<evidence type="ECO:0000256" key="3">
    <source>
        <dbReference type="ARBA" id="ARBA00012438"/>
    </source>
</evidence>
<dbReference type="EC" id="2.7.13.3" evidence="3"/>
<feature type="domain" description="HPt" evidence="19">
    <location>
        <begin position="1215"/>
        <end position="1308"/>
    </location>
</feature>
<dbReference type="RefSeq" id="WP_348759439.1">
    <property type="nucleotide sequence ID" value="NZ_OZ026884.1"/>
</dbReference>
<keyword evidence="10" id="KW-0902">Two-component regulatory system</keyword>
<dbReference type="InterPro" id="IPR001789">
    <property type="entry name" value="Sig_transdc_resp-reg_receiver"/>
</dbReference>
<feature type="modified residue" description="4-aspartylphosphate" evidence="13">
    <location>
        <position position="977"/>
    </location>
</feature>
<evidence type="ECO:0000256" key="2">
    <source>
        <dbReference type="ARBA" id="ARBA00004651"/>
    </source>
</evidence>
<dbReference type="SMART" id="SM00073">
    <property type="entry name" value="HPT"/>
    <property type="match status" value="1"/>
</dbReference>
<dbReference type="SMART" id="SM00086">
    <property type="entry name" value="PAC"/>
    <property type="match status" value="1"/>
</dbReference>
<dbReference type="InterPro" id="IPR036890">
    <property type="entry name" value="HATPase_C_sf"/>
</dbReference>
<dbReference type="InterPro" id="IPR036641">
    <property type="entry name" value="HPT_dom_sf"/>
</dbReference>
<feature type="domain" description="Histidine kinase" evidence="16">
    <location>
        <begin position="683"/>
        <end position="904"/>
    </location>
</feature>
<feature type="coiled-coil region" evidence="14">
    <location>
        <begin position="536"/>
        <end position="563"/>
    </location>
</feature>
<dbReference type="GO" id="GO:0004673">
    <property type="term" value="F:protein histidine kinase activity"/>
    <property type="evidence" value="ECO:0007669"/>
    <property type="project" value="UniProtKB-EC"/>
</dbReference>
<feature type="domain" description="Response regulatory" evidence="17">
    <location>
        <begin position="1068"/>
        <end position="1186"/>
    </location>
</feature>
<dbReference type="Pfam" id="PF01627">
    <property type="entry name" value="Hpt"/>
    <property type="match status" value="1"/>
</dbReference>
<dbReference type="InterPro" id="IPR003661">
    <property type="entry name" value="HisK_dim/P_dom"/>
</dbReference>
<dbReference type="PROSITE" id="PS50110">
    <property type="entry name" value="RESPONSE_REGULATORY"/>
    <property type="match status" value="2"/>
</dbReference>
<dbReference type="SUPFAM" id="SSF47226">
    <property type="entry name" value="Histidine-containing phosphotransfer domain, HPT domain"/>
    <property type="match status" value="1"/>
</dbReference>
<keyword evidence="14" id="KW-0175">Coiled coil</keyword>
<dbReference type="Pfam" id="PF00072">
    <property type="entry name" value="Response_reg"/>
    <property type="match status" value="2"/>
</dbReference>
<protein>
    <recommendedName>
        <fullName evidence="3">histidine kinase</fullName>
        <ecNumber evidence="3">2.7.13.3</ecNumber>
    </recommendedName>
</protein>
<evidence type="ECO:0000256" key="1">
    <source>
        <dbReference type="ARBA" id="ARBA00000085"/>
    </source>
</evidence>
<evidence type="ECO:0000256" key="14">
    <source>
        <dbReference type="SAM" id="Coils"/>
    </source>
</evidence>
<evidence type="ECO:0000256" key="4">
    <source>
        <dbReference type="ARBA" id="ARBA00022475"/>
    </source>
</evidence>
<dbReference type="PANTHER" id="PTHR45339:SF1">
    <property type="entry name" value="HYBRID SIGNAL TRANSDUCTION HISTIDINE KINASE J"/>
    <property type="match status" value="1"/>
</dbReference>
<dbReference type="Gene3D" id="3.40.50.2300">
    <property type="match status" value="2"/>
</dbReference>
<keyword evidence="4" id="KW-1003">Cell membrane</keyword>
<evidence type="ECO:0000256" key="9">
    <source>
        <dbReference type="ARBA" id="ARBA00022989"/>
    </source>
</evidence>
<keyword evidence="20" id="KW-0418">Kinase</keyword>
<comment type="catalytic activity">
    <reaction evidence="1">
        <text>ATP + protein L-histidine = ADP + protein N-phospho-L-histidine.</text>
        <dbReference type="EC" id="2.7.13.3"/>
    </reaction>
</comment>
<dbReference type="Pfam" id="PF02518">
    <property type="entry name" value="HATPase_c"/>
    <property type="match status" value="1"/>
</dbReference>
<feature type="domain" description="PAS" evidence="18">
    <location>
        <begin position="553"/>
        <end position="607"/>
    </location>
</feature>
<proteinExistence type="predicted"/>
<organism evidence="20 21">
    <name type="scientific">Candidatus Methylocalor cossyra</name>
    <dbReference type="NCBI Taxonomy" id="3108543"/>
    <lineage>
        <taxon>Bacteria</taxon>
        <taxon>Pseudomonadati</taxon>
        <taxon>Pseudomonadota</taxon>
        <taxon>Gammaproteobacteria</taxon>
        <taxon>Methylococcales</taxon>
        <taxon>Methylococcaceae</taxon>
        <taxon>Candidatus Methylocalor</taxon>
    </lineage>
</organism>
<dbReference type="Pfam" id="PF00512">
    <property type="entry name" value="HisKA"/>
    <property type="match status" value="1"/>
</dbReference>
<dbReference type="InterPro" id="IPR001610">
    <property type="entry name" value="PAC"/>
</dbReference>
<feature type="transmembrane region" description="Helical" evidence="15">
    <location>
        <begin position="232"/>
        <end position="252"/>
    </location>
</feature>
<dbReference type="CDD" id="cd00088">
    <property type="entry name" value="HPT"/>
    <property type="match status" value="1"/>
</dbReference>
<dbReference type="InterPro" id="IPR008207">
    <property type="entry name" value="Sig_transdc_His_kin_Hpt_dom"/>
</dbReference>
<feature type="domain" description="Response regulatory" evidence="17">
    <location>
        <begin position="923"/>
        <end position="1044"/>
    </location>
</feature>
<dbReference type="SMART" id="SM00448">
    <property type="entry name" value="REC"/>
    <property type="match status" value="2"/>
</dbReference>
<accession>A0ABM9NHB1</accession>
<dbReference type="SUPFAM" id="SSF52172">
    <property type="entry name" value="CheY-like"/>
    <property type="match status" value="2"/>
</dbReference>
<evidence type="ECO:0000256" key="10">
    <source>
        <dbReference type="ARBA" id="ARBA00023012"/>
    </source>
</evidence>
<evidence type="ECO:0000256" key="15">
    <source>
        <dbReference type="SAM" id="Phobius"/>
    </source>
</evidence>
<dbReference type="PROSITE" id="PS50894">
    <property type="entry name" value="HPT"/>
    <property type="match status" value="1"/>
</dbReference>
<dbReference type="Gene3D" id="3.30.450.20">
    <property type="entry name" value="PAS domain"/>
    <property type="match status" value="1"/>
</dbReference>
<dbReference type="Gene3D" id="1.20.120.160">
    <property type="entry name" value="HPT domain"/>
    <property type="match status" value="1"/>
</dbReference>
<dbReference type="SUPFAM" id="SSF55785">
    <property type="entry name" value="PYP-like sensor domain (PAS domain)"/>
    <property type="match status" value="1"/>
</dbReference>
<keyword evidence="8" id="KW-0067">ATP-binding</keyword>
<evidence type="ECO:0000259" key="18">
    <source>
        <dbReference type="PROSITE" id="PS50112"/>
    </source>
</evidence>
<keyword evidence="9 15" id="KW-1133">Transmembrane helix</keyword>
<dbReference type="PRINTS" id="PR00344">
    <property type="entry name" value="BCTRLSENSOR"/>
</dbReference>
<evidence type="ECO:0000256" key="13">
    <source>
        <dbReference type="PROSITE-ProRule" id="PRU00169"/>
    </source>
</evidence>
<dbReference type="CDD" id="cd16922">
    <property type="entry name" value="HATPase_EvgS-ArcB-TorS-like"/>
    <property type="match status" value="1"/>
</dbReference>
<feature type="transmembrane region" description="Helical" evidence="15">
    <location>
        <begin position="190"/>
        <end position="211"/>
    </location>
</feature>
<dbReference type="PROSITE" id="PS50112">
    <property type="entry name" value="PAS"/>
    <property type="match status" value="1"/>
</dbReference>
<keyword evidence="20" id="KW-0808">Transferase</keyword>
<dbReference type="Gene3D" id="1.10.287.130">
    <property type="match status" value="1"/>
</dbReference>
<keyword evidence="6 15" id="KW-0812">Transmembrane</keyword>
<dbReference type="CDD" id="cd00082">
    <property type="entry name" value="HisKA"/>
    <property type="match status" value="1"/>
</dbReference>
<feature type="transmembrane region" description="Helical" evidence="15">
    <location>
        <begin position="21"/>
        <end position="42"/>
    </location>
</feature>
<dbReference type="SMART" id="SM00388">
    <property type="entry name" value="HisKA"/>
    <property type="match status" value="1"/>
</dbReference>
<dbReference type="EMBL" id="OZ026884">
    <property type="protein sequence ID" value="CAL1239917.1"/>
    <property type="molecule type" value="Genomic_DNA"/>
</dbReference>
<evidence type="ECO:0000313" key="20">
    <source>
        <dbReference type="EMBL" id="CAL1239917.1"/>
    </source>
</evidence>
<dbReference type="Pfam" id="PF13426">
    <property type="entry name" value="PAS_9"/>
    <property type="match status" value="1"/>
</dbReference>
<dbReference type="InterPro" id="IPR011006">
    <property type="entry name" value="CheY-like_superfamily"/>
</dbReference>
<feature type="modified residue" description="4-aspartylphosphate" evidence="13">
    <location>
        <position position="1117"/>
    </location>
</feature>
<dbReference type="Gene3D" id="3.30.565.10">
    <property type="entry name" value="Histidine kinase-like ATPase, C-terminal domain"/>
    <property type="match status" value="1"/>
</dbReference>
<dbReference type="SUPFAM" id="SSF55874">
    <property type="entry name" value="ATPase domain of HSP90 chaperone/DNA topoisomerase II/histidine kinase"/>
    <property type="match status" value="1"/>
</dbReference>
<sequence>MMTRTHDLSPGLELPSRRWPALPALCGVALLLLGLAALWGWAFQIAWLKSLIPGLATLKANSALGFVLAGVALTNLGAPQSQAARGLVLACAITILAVSGLTLVEHVSGRDLGIDQLLFPDRDTPAALHPGRLATASTVGLLLAGLALLSLPFAARHPSLATLSKVCAYAVAAIGAIALIGYGINFNFLYTWYAFGSMGLNTALGLVLLGAGLGAAQRQAGAVGDDVKITRLATVLLACAAGFTGLAVAAIIEREVERALEKGLRIGLESQVAQVEAGIQRQVTPAAIVAARPDLRERLHTLLGAPDRPDRQAALQAALEDFMPYGFSAVAVELPDGRTVASLGDRLEQPALAMPGPAVGAMTTELLWQGGFYLRQRLALGEGPDTLGTLVTEEPLPNLTRIALGTEYLGSSTEFLLCRTDGPDRFRCFPSRLTPHPFTIEASHHGPEPLLRQAFENRTGFGAALDYRGQRVLGAYRPLSNLGLAAVLKIDAQELYGAIGARFFLVLSLIGALIAGGTWLVRTRVRPLAAGLELRVRRRTAEIAEANARLRESEERFRQVAEMSCQWIWEQDAEGRYTFTSPAVKEILGYEPAEILGHHYHEFFVEPPKSNSADQPPRPFSRIINRYRHKDGHEVYTESSGIPIRNGAGRVIKWRGVDYDIGWRRAQQAAEAASRAKSDFLANMSHEIRTPINGVIGMIELALDTKLDPEQREYLMMARESADSLLRLINDILDFSKIEAGKLDLEPIDFNLRDSLEGVIKTLALRAHKQGLELACHVPPEVPDQLVGDVGRFCQIVINLVGNAIKFTDRGEVLVDVAVDAQTEQEVILHVKVKDTGIGIPADKQRSIFDAFAQADSSTTRKYGGTGLGLAICSRLVAMMGGRIWLESEVGRGSTFHFTARLGRQSGPAEPLPREILDARGLPVLVVDDNATNRRILVEMLASWGMRPIAVASGKAALSELERLAAGGAPLPLVLLDAMMPEMDGFELAARIKEHPELARATIMMLSSAAQPGEAARCRELGIAAYLMKPVRHSDLLETILASLQRVRDSAPPARPAGPALPRHRPLRVLLAEDNPVNQRLVVRLLEKRGHSVVLAQDGKEALAAWAGAPFDLILMDVQMPEMDGFEATAVIREQEKKTHTHVPIIAMTAHAMKGDRERCLAAGMDAYISKPLQARQLFELLETLPAARPQPPAAEATEAPAFDRDAALARVEGDETLLQDIVALFLEQTPGLLANLEEAIRRRDARGLERAAHALKGSVGNFAAKPAFDLAVRLERMGKEGNFTQAEPVFRELVENIHRLEADLTTFRRAEKVPLAQQ</sequence>
<evidence type="ECO:0000256" key="6">
    <source>
        <dbReference type="ARBA" id="ARBA00022692"/>
    </source>
</evidence>
<keyword evidence="11 15" id="KW-0472">Membrane</keyword>
<dbReference type="InterPro" id="IPR004358">
    <property type="entry name" value="Sig_transdc_His_kin-like_C"/>
</dbReference>
<evidence type="ECO:0000259" key="16">
    <source>
        <dbReference type="PROSITE" id="PS50109"/>
    </source>
</evidence>
<keyword evidence="7" id="KW-0547">Nucleotide-binding</keyword>
<gene>
    <name evidence="20" type="ORF">MECH1_V1_1141</name>
</gene>
<keyword evidence="21" id="KW-1185">Reference proteome</keyword>
<dbReference type="NCBIfam" id="TIGR00229">
    <property type="entry name" value="sensory_box"/>
    <property type="match status" value="1"/>
</dbReference>
<feature type="transmembrane region" description="Helical" evidence="15">
    <location>
        <begin position="133"/>
        <end position="154"/>
    </location>
</feature>
<evidence type="ECO:0000256" key="7">
    <source>
        <dbReference type="ARBA" id="ARBA00022741"/>
    </source>
</evidence>
<feature type="transmembrane region" description="Helical" evidence="15">
    <location>
        <begin position="54"/>
        <end position="74"/>
    </location>
</feature>
<evidence type="ECO:0000259" key="19">
    <source>
        <dbReference type="PROSITE" id="PS50894"/>
    </source>
</evidence>
<dbReference type="PROSITE" id="PS50109">
    <property type="entry name" value="HIS_KIN"/>
    <property type="match status" value="1"/>
</dbReference>
<dbReference type="SUPFAM" id="SSF47384">
    <property type="entry name" value="Homodimeric domain of signal transducing histidine kinase"/>
    <property type="match status" value="1"/>
</dbReference>
<feature type="modified residue" description="Phosphohistidine" evidence="12">
    <location>
        <position position="1254"/>
    </location>
</feature>
<dbReference type="InterPro" id="IPR000014">
    <property type="entry name" value="PAS"/>
</dbReference>
<dbReference type="CDD" id="cd00130">
    <property type="entry name" value="PAS"/>
    <property type="match status" value="1"/>
</dbReference>
<dbReference type="CDD" id="cd17546">
    <property type="entry name" value="REC_hyHK_CKI1_RcsC-like"/>
    <property type="match status" value="1"/>
</dbReference>
<dbReference type="CDD" id="cd00156">
    <property type="entry name" value="REC"/>
    <property type="match status" value="1"/>
</dbReference>
<dbReference type="InterPro" id="IPR036097">
    <property type="entry name" value="HisK_dim/P_sf"/>
</dbReference>
<dbReference type="InterPro" id="IPR035965">
    <property type="entry name" value="PAS-like_dom_sf"/>
</dbReference>
<evidence type="ECO:0000259" key="17">
    <source>
        <dbReference type="PROSITE" id="PS50110"/>
    </source>
</evidence>
<evidence type="ECO:0000256" key="12">
    <source>
        <dbReference type="PROSITE-ProRule" id="PRU00110"/>
    </source>
</evidence>
<keyword evidence="5 13" id="KW-0597">Phosphoprotein</keyword>
<feature type="transmembrane region" description="Helical" evidence="15">
    <location>
        <begin position="86"/>
        <end position="104"/>
    </location>
</feature>
<evidence type="ECO:0000256" key="5">
    <source>
        <dbReference type="ARBA" id="ARBA00022553"/>
    </source>
</evidence>
<evidence type="ECO:0000256" key="8">
    <source>
        <dbReference type="ARBA" id="ARBA00022840"/>
    </source>
</evidence>
<feature type="transmembrane region" description="Helical" evidence="15">
    <location>
        <begin position="166"/>
        <end position="184"/>
    </location>
</feature>
<reference evidence="20 21" key="1">
    <citation type="submission" date="2024-04" db="EMBL/GenBank/DDBJ databases">
        <authorList>
            <person name="Cremers G."/>
        </authorList>
    </citation>
    <scope>NUCLEOTIDE SEQUENCE [LARGE SCALE GENOMIC DNA]</scope>
    <source>
        <strain evidence="20">MeCH1-AG</strain>
    </source>
</reference>
<evidence type="ECO:0000256" key="11">
    <source>
        <dbReference type="ARBA" id="ARBA00023136"/>
    </source>
</evidence>
<dbReference type="PANTHER" id="PTHR45339">
    <property type="entry name" value="HYBRID SIGNAL TRANSDUCTION HISTIDINE KINASE J"/>
    <property type="match status" value="1"/>
</dbReference>